<dbReference type="PANTHER" id="PTHR33164:SF95">
    <property type="entry name" value="TRANSCRIPTIONAL REGULATOR"/>
    <property type="match status" value="1"/>
</dbReference>
<accession>A0A179S417</accession>
<dbReference type="PROSITE" id="PS01117">
    <property type="entry name" value="HTH_MARR_1"/>
    <property type="match status" value="1"/>
</dbReference>
<keyword evidence="3" id="KW-0804">Transcription</keyword>
<comment type="caution">
    <text evidence="5">The sequence shown here is derived from an EMBL/GenBank/DDBJ whole genome shotgun (WGS) entry which is preliminary data.</text>
</comment>
<evidence type="ECO:0000313" key="6">
    <source>
        <dbReference type="Proteomes" id="UP000078316"/>
    </source>
</evidence>
<dbReference type="AlphaFoldDB" id="A0A179S417"/>
<dbReference type="OrthoDB" id="7349109at2"/>
<dbReference type="Proteomes" id="UP000078316">
    <property type="component" value="Unassembled WGS sequence"/>
</dbReference>
<dbReference type="InterPro" id="IPR023187">
    <property type="entry name" value="Tscrpt_reg_MarR-type_CS"/>
</dbReference>
<reference evidence="5 6" key="1">
    <citation type="submission" date="2016-04" db="EMBL/GenBank/DDBJ databases">
        <authorList>
            <person name="Evans L.H."/>
            <person name="Alamgir A."/>
            <person name="Owens N."/>
            <person name="Weber N.D."/>
            <person name="Virtaneva K."/>
            <person name="Barbian K."/>
            <person name="Babar A."/>
            <person name="Rosenke K."/>
        </authorList>
    </citation>
    <scope>NUCLEOTIDE SEQUENCE [LARGE SCALE GENOMIC DNA]</scope>
    <source>
        <strain evidence="5 6">PMB02</strain>
    </source>
</reference>
<dbReference type="STRING" id="427683.A5481_24630"/>
<keyword evidence="2" id="KW-0238">DNA-binding</keyword>
<name>A0A179S417_9HYPH</name>
<dbReference type="EMBL" id="LWHQ01000049">
    <property type="protein sequence ID" value="OAS19601.1"/>
    <property type="molecule type" value="Genomic_DNA"/>
</dbReference>
<evidence type="ECO:0000256" key="3">
    <source>
        <dbReference type="ARBA" id="ARBA00023163"/>
    </source>
</evidence>
<evidence type="ECO:0000313" key="5">
    <source>
        <dbReference type="EMBL" id="OAS19601.1"/>
    </source>
</evidence>
<keyword evidence="1" id="KW-0805">Transcription regulation</keyword>
<dbReference type="PROSITE" id="PS50995">
    <property type="entry name" value="HTH_MARR_2"/>
    <property type="match status" value="1"/>
</dbReference>
<feature type="domain" description="HTH marR-type" evidence="4">
    <location>
        <begin position="1"/>
        <end position="142"/>
    </location>
</feature>
<protein>
    <recommendedName>
        <fullName evidence="4">HTH marR-type domain-containing protein</fullName>
    </recommendedName>
</protein>
<proteinExistence type="predicted"/>
<dbReference type="InterPro" id="IPR000835">
    <property type="entry name" value="HTH_MarR-typ"/>
</dbReference>
<dbReference type="GO" id="GO:0006950">
    <property type="term" value="P:response to stress"/>
    <property type="evidence" value="ECO:0007669"/>
    <property type="project" value="TreeGrafter"/>
</dbReference>
<dbReference type="InterPro" id="IPR039422">
    <property type="entry name" value="MarR/SlyA-like"/>
</dbReference>
<evidence type="ECO:0000256" key="2">
    <source>
        <dbReference type="ARBA" id="ARBA00023125"/>
    </source>
</evidence>
<gene>
    <name evidence="5" type="ORF">A5481_24630</name>
</gene>
<dbReference type="SMART" id="SM00347">
    <property type="entry name" value="HTH_MARR"/>
    <property type="match status" value="1"/>
</dbReference>
<evidence type="ECO:0000256" key="1">
    <source>
        <dbReference type="ARBA" id="ARBA00023015"/>
    </source>
</evidence>
<evidence type="ECO:0000259" key="4">
    <source>
        <dbReference type="PROSITE" id="PS50995"/>
    </source>
</evidence>
<organism evidence="5 6">
    <name type="scientific">Methylobacterium platani</name>
    <dbReference type="NCBI Taxonomy" id="427683"/>
    <lineage>
        <taxon>Bacteria</taxon>
        <taxon>Pseudomonadati</taxon>
        <taxon>Pseudomonadota</taxon>
        <taxon>Alphaproteobacteria</taxon>
        <taxon>Hyphomicrobiales</taxon>
        <taxon>Methylobacteriaceae</taxon>
        <taxon>Methylobacterium</taxon>
    </lineage>
</organism>
<dbReference type="InterPro" id="IPR036388">
    <property type="entry name" value="WH-like_DNA-bd_sf"/>
</dbReference>
<dbReference type="Pfam" id="PF12802">
    <property type="entry name" value="MarR_2"/>
    <property type="match status" value="1"/>
</dbReference>
<dbReference type="SUPFAM" id="SSF46785">
    <property type="entry name" value="Winged helix' DNA-binding domain"/>
    <property type="match status" value="1"/>
</dbReference>
<dbReference type="PANTHER" id="PTHR33164">
    <property type="entry name" value="TRANSCRIPTIONAL REGULATOR, MARR FAMILY"/>
    <property type="match status" value="1"/>
</dbReference>
<dbReference type="Gene3D" id="1.10.10.10">
    <property type="entry name" value="Winged helix-like DNA-binding domain superfamily/Winged helix DNA-binding domain"/>
    <property type="match status" value="1"/>
</dbReference>
<dbReference type="RefSeq" id="WP_064504382.1">
    <property type="nucleotide sequence ID" value="NZ_LWHQ01000049.1"/>
</dbReference>
<sequence>MAGDPLDDLYDRPGFMIRRAHQIAVAVFLAQTEELGITTTQYGILVVLRHRPRIDQITVARLLGLDRSTAGMVVKTLEEGGLVARVVDPADKRRRSLELTQAGSDLLDRLAAPAGRAVAQLLAPLDPAERPVFLALLRKLTGAFDATSRVPLAKVPLVREPIVEEPVVEEPVVDDLDEPRPGP</sequence>
<dbReference type="GO" id="GO:0003677">
    <property type="term" value="F:DNA binding"/>
    <property type="evidence" value="ECO:0007669"/>
    <property type="project" value="UniProtKB-KW"/>
</dbReference>
<dbReference type="PRINTS" id="PR00598">
    <property type="entry name" value="HTHMARR"/>
</dbReference>
<dbReference type="InterPro" id="IPR036390">
    <property type="entry name" value="WH_DNA-bd_sf"/>
</dbReference>
<dbReference type="GO" id="GO:0003700">
    <property type="term" value="F:DNA-binding transcription factor activity"/>
    <property type="evidence" value="ECO:0007669"/>
    <property type="project" value="InterPro"/>
</dbReference>